<dbReference type="EMBL" id="JAZHXI010000010">
    <property type="protein sequence ID" value="KAL2066899.1"/>
    <property type="molecule type" value="Genomic_DNA"/>
</dbReference>
<keyword evidence="2" id="KW-1185">Reference proteome</keyword>
<dbReference type="InterPro" id="IPR011333">
    <property type="entry name" value="SKP1/BTB/POZ_sf"/>
</dbReference>
<dbReference type="Proteomes" id="UP001595075">
    <property type="component" value="Unassembled WGS sequence"/>
</dbReference>
<organism evidence="1 2">
    <name type="scientific">Oculimacula yallundae</name>
    <dbReference type="NCBI Taxonomy" id="86028"/>
    <lineage>
        <taxon>Eukaryota</taxon>
        <taxon>Fungi</taxon>
        <taxon>Dikarya</taxon>
        <taxon>Ascomycota</taxon>
        <taxon>Pezizomycotina</taxon>
        <taxon>Leotiomycetes</taxon>
        <taxon>Helotiales</taxon>
        <taxon>Ploettnerulaceae</taxon>
        <taxon>Oculimacula</taxon>
    </lineage>
</organism>
<accession>A0ABR4CAI8</accession>
<evidence type="ECO:0000313" key="2">
    <source>
        <dbReference type="Proteomes" id="UP001595075"/>
    </source>
</evidence>
<name>A0ABR4CAI8_9HELO</name>
<sequence>MENTLYPGEVFKENEGVMAGVEALQGQASRSINDVSQQMVTILITERTQSLKLEDVRKRELTNFKNWLYTQEVQIHSSNVTRGYPGDSASLLRLWVLARRFAIPRLQNQIMEFLHPLLDETYYSWMMALKNIAAQSGSKTLRSLLVDKMALEKDTREIQEIMDKFDPELVLEIAKRMQFNQKAGVTSRRLLQDFLVPEGAVGE</sequence>
<gene>
    <name evidence="1" type="ORF">VTL71DRAFT_1323</name>
</gene>
<dbReference type="Gene3D" id="3.30.710.10">
    <property type="entry name" value="Potassium Channel Kv1.1, Chain A"/>
    <property type="match status" value="1"/>
</dbReference>
<protein>
    <submittedName>
        <fullName evidence="1">Uncharacterized protein</fullName>
    </submittedName>
</protein>
<proteinExistence type="predicted"/>
<reference evidence="1 2" key="1">
    <citation type="journal article" date="2024" name="Commun. Biol.">
        <title>Comparative genomic analysis of thermophilic fungi reveals convergent evolutionary adaptations and gene losses.</title>
        <authorList>
            <person name="Steindorff A.S."/>
            <person name="Aguilar-Pontes M.V."/>
            <person name="Robinson A.J."/>
            <person name="Andreopoulos B."/>
            <person name="LaButti K."/>
            <person name="Kuo A."/>
            <person name="Mondo S."/>
            <person name="Riley R."/>
            <person name="Otillar R."/>
            <person name="Haridas S."/>
            <person name="Lipzen A."/>
            <person name="Grimwood J."/>
            <person name="Schmutz J."/>
            <person name="Clum A."/>
            <person name="Reid I.D."/>
            <person name="Moisan M.C."/>
            <person name="Butler G."/>
            <person name="Nguyen T.T.M."/>
            <person name="Dewar K."/>
            <person name="Conant G."/>
            <person name="Drula E."/>
            <person name="Henrissat B."/>
            <person name="Hansel C."/>
            <person name="Singer S."/>
            <person name="Hutchinson M.I."/>
            <person name="de Vries R.P."/>
            <person name="Natvig D.O."/>
            <person name="Powell A.J."/>
            <person name="Tsang A."/>
            <person name="Grigoriev I.V."/>
        </authorList>
    </citation>
    <scope>NUCLEOTIDE SEQUENCE [LARGE SCALE GENOMIC DNA]</scope>
    <source>
        <strain evidence="1 2">CBS 494.80</strain>
    </source>
</reference>
<evidence type="ECO:0000313" key="1">
    <source>
        <dbReference type="EMBL" id="KAL2066899.1"/>
    </source>
</evidence>
<comment type="caution">
    <text evidence="1">The sequence shown here is derived from an EMBL/GenBank/DDBJ whole genome shotgun (WGS) entry which is preliminary data.</text>
</comment>